<name>A0A118DLT0_9BURK</name>
<dbReference type="Gene3D" id="1.10.530.10">
    <property type="match status" value="1"/>
</dbReference>
<proteinExistence type="predicted"/>
<dbReference type="SUPFAM" id="SSF53955">
    <property type="entry name" value="Lysozyme-like"/>
    <property type="match status" value="1"/>
</dbReference>
<keyword evidence="2" id="KW-1185">Reference proteome</keyword>
<dbReference type="Proteomes" id="UP000062788">
    <property type="component" value="Unassembled WGS sequence"/>
</dbReference>
<protein>
    <submittedName>
        <fullName evidence="1">Uncharacterized protein</fullName>
    </submittedName>
</protein>
<reference evidence="1 2" key="1">
    <citation type="submission" date="2015-11" db="EMBL/GenBank/DDBJ databases">
        <title>Expanding the genomic diversity of Burkholderia species for the development of highly accurate diagnostics.</title>
        <authorList>
            <person name="Sahl J."/>
            <person name="Keim P."/>
            <person name="Wagner D."/>
        </authorList>
    </citation>
    <scope>NUCLEOTIDE SEQUENCE [LARGE SCALE GENOMIC DNA]</scope>
    <source>
        <strain evidence="1 2">TSV85</strain>
    </source>
</reference>
<dbReference type="RefSeq" id="WP_125910526.1">
    <property type="nucleotide sequence ID" value="NZ_LOWA01000056.1"/>
</dbReference>
<dbReference type="InterPro" id="IPR023346">
    <property type="entry name" value="Lysozyme-like_dom_sf"/>
</dbReference>
<sequence length="573" mass="62801">MIESAVTHQLLAAFGFHIDEKNAKSFRDSIESVAKSVADLIDTVHGAMQKAAAGILAIASKFEQLYLEARRTNPVETGLGSPGLAALSLGVPSEHVSGVDESLIRRLRNNPASDDLLRRSGVQTRDASGNLHDSFDMLMDFGAWLAKLVQPEAIKQAAVFGIGEDLLFPMLNRAFWANVRQHRDIPRSMGMDRASDSTRAFTMPLRELETASKKLGIRAENAMLDKIGLPLTHMRNWMNGRGEKIANRVAGSANAFGASAVGKTVGDATLLGRLLPFTTGLSAGGRQLPDSTVLGKGTRNMLVRYRPKQRQYVRGEFIPAAEPKERPTTLEVHHLRNLADTAFGKLIARGEGDYNSVNRGKAGNYKSGKEDLEGMTVSEVLAAQQAQRFNAAGRYQITKHTLIEAIRSMRLKGDEKFDRSMQDRIFEEFLADNKRRAIADYLTGRSNQSGAALYAIAKEWASVAVPKGMKTESGRISDGTITYYDRSGQNRASIPAAEMLQALQNTRAMYQQTPALPVPSTDGENAPRSVEIMQNIRIEINGVSDPKEAGREVARQQSRVANDMVREMDGVMT</sequence>
<dbReference type="AlphaFoldDB" id="A0A118DLT0"/>
<organism evidence="1 2">
    <name type="scientific">Burkholderia singularis</name>
    <dbReference type="NCBI Taxonomy" id="1503053"/>
    <lineage>
        <taxon>Bacteria</taxon>
        <taxon>Pseudomonadati</taxon>
        <taxon>Pseudomonadota</taxon>
        <taxon>Betaproteobacteria</taxon>
        <taxon>Burkholderiales</taxon>
        <taxon>Burkholderiaceae</taxon>
        <taxon>Burkholderia</taxon>
        <taxon>pseudomallei group</taxon>
    </lineage>
</organism>
<accession>A0A118DLT0</accession>
<gene>
    <name evidence="1" type="ORF">WS67_21425</name>
</gene>
<comment type="caution">
    <text evidence="1">The sequence shown here is derived from an EMBL/GenBank/DDBJ whole genome shotgun (WGS) entry which is preliminary data.</text>
</comment>
<dbReference type="OrthoDB" id="8019720at2"/>
<evidence type="ECO:0000313" key="1">
    <source>
        <dbReference type="EMBL" id="KVE23794.1"/>
    </source>
</evidence>
<dbReference type="EMBL" id="LOWA01000056">
    <property type="protein sequence ID" value="KVE23794.1"/>
    <property type="molecule type" value="Genomic_DNA"/>
</dbReference>
<evidence type="ECO:0000313" key="2">
    <source>
        <dbReference type="Proteomes" id="UP000062788"/>
    </source>
</evidence>